<sequence length="175" mass="19057">MITENGVEDYDPRERDVPEWTIDEFQTHVGQEIGVSPWYDVTQKDVDAFAVATDDRNFIHVNPARAKESGLPGTIAHGFFTLSLLAGFSYKTTPKLKGAVMGYNYGVDKARFVAQVPVGSRVRGRYTLADVQVKEGAVVIAYDVKVEIEGQELANGGKPALVATSRGYAVMGDDA</sequence>
<dbReference type="Pfam" id="PF01575">
    <property type="entry name" value="MaoC_dehydratas"/>
    <property type="match status" value="1"/>
</dbReference>
<dbReference type="InterPro" id="IPR029069">
    <property type="entry name" value="HotDog_dom_sf"/>
</dbReference>
<dbReference type="InterPro" id="IPR002539">
    <property type="entry name" value="MaoC-like_dom"/>
</dbReference>
<evidence type="ECO:0000313" key="3">
    <source>
        <dbReference type="Proteomes" id="UP000199118"/>
    </source>
</evidence>
<dbReference type="RefSeq" id="WP_092683152.1">
    <property type="nucleotide sequence ID" value="NZ_FNMZ01000005.1"/>
</dbReference>
<keyword evidence="3" id="KW-1185">Reference proteome</keyword>
<gene>
    <name evidence="2" type="ORF">SAMN05444336_105122</name>
</gene>
<dbReference type="SUPFAM" id="SSF54637">
    <property type="entry name" value="Thioesterase/thiol ester dehydrase-isomerase"/>
    <property type="match status" value="1"/>
</dbReference>
<dbReference type="OrthoDB" id="9801735at2"/>
<dbReference type="STRING" id="356660.SAMN05444336_105122"/>
<dbReference type="Proteomes" id="UP000199118">
    <property type="component" value="Unassembled WGS sequence"/>
</dbReference>
<reference evidence="2 3" key="1">
    <citation type="submission" date="2016-10" db="EMBL/GenBank/DDBJ databases">
        <authorList>
            <person name="de Groot N.N."/>
        </authorList>
    </citation>
    <scope>NUCLEOTIDE SEQUENCE [LARGE SCALE GENOMIC DNA]</scope>
    <source>
        <strain evidence="2 3">DSM 17890</strain>
    </source>
</reference>
<evidence type="ECO:0000313" key="2">
    <source>
        <dbReference type="EMBL" id="SDX44255.1"/>
    </source>
</evidence>
<organism evidence="2 3">
    <name type="scientific">Albimonas donghaensis</name>
    <dbReference type="NCBI Taxonomy" id="356660"/>
    <lineage>
        <taxon>Bacteria</taxon>
        <taxon>Pseudomonadati</taxon>
        <taxon>Pseudomonadota</taxon>
        <taxon>Alphaproteobacteria</taxon>
        <taxon>Rhodobacterales</taxon>
        <taxon>Paracoccaceae</taxon>
        <taxon>Albimonas</taxon>
    </lineage>
</organism>
<dbReference type="CDD" id="cd03450">
    <property type="entry name" value="NodN"/>
    <property type="match status" value="1"/>
</dbReference>
<evidence type="ECO:0000259" key="1">
    <source>
        <dbReference type="Pfam" id="PF01575"/>
    </source>
</evidence>
<dbReference type="InterPro" id="IPR039375">
    <property type="entry name" value="NodN-like"/>
</dbReference>
<dbReference type="Gene3D" id="3.10.129.10">
    <property type="entry name" value="Hotdog Thioesterase"/>
    <property type="match status" value="1"/>
</dbReference>
<dbReference type="EMBL" id="FNMZ01000005">
    <property type="protein sequence ID" value="SDX44255.1"/>
    <property type="molecule type" value="Genomic_DNA"/>
</dbReference>
<dbReference type="PANTHER" id="PTHR42993">
    <property type="entry name" value="MAOC-LIKE DEHYDRATASE DOMAIN-CONTAINING PROTEIN"/>
    <property type="match status" value="1"/>
</dbReference>
<dbReference type="PANTHER" id="PTHR42993:SF1">
    <property type="entry name" value="MAOC-LIKE DEHYDRATASE DOMAIN-CONTAINING PROTEIN"/>
    <property type="match status" value="1"/>
</dbReference>
<proteinExistence type="predicted"/>
<protein>
    <submittedName>
        <fullName evidence="2">Acyl dehydratase</fullName>
    </submittedName>
</protein>
<feature type="domain" description="MaoC-like" evidence="1">
    <location>
        <begin position="25"/>
        <end position="140"/>
    </location>
</feature>
<accession>A0A1H3BR40</accession>
<name>A0A1H3BR40_9RHOB</name>
<dbReference type="AlphaFoldDB" id="A0A1H3BR40"/>